<dbReference type="Proteomes" id="UP000034774">
    <property type="component" value="Unassembled WGS sequence"/>
</dbReference>
<reference evidence="1 2" key="1">
    <citation type="journal article" date="2015" name="Nature">
        <title>rRNA introns, odd ribosomes, and small enigmatic genomes across a large radiation of phyla.</title>
        <authorList>
            <person name="Brown C.T."/>
            <person name="Hug L.A."/>
            <person name="Thomas B.C."/>
            <person name="Sharon I."/>
            <person name="Castelle C.J."/>
            <person name="Singh A."/>
            <person name="Wilkins M.J."/>
            <person name="Williams K.H."/>
            <person name="Banfield J.F."/>
        </authorList>
    </citation>
    <scope>NUCLEOTIDE SEQUENCE [LARGE SCALE GENOMIC DNA]</scope>
</reference>
<accession>A0A0G0LXJ2</accession>
<proteinExistence type="predicted"/>
<dbReference type="AlphaFoldDB" id="A0A0G0LXJ2"/>
<evidence type="ECO:0000313" key="2">
    <source>
        <dbReference type="Proteomes" id="UP000034774"/>
    </source>
</evidence>
<comment type="caution">
    <text evidence="1">The sequence shown here is derived from an EMBL/GenBank/DDBJ whole genome shotgun (WGS) entry which is preliminary data.</text>
</comment>
<organism evidence="1 2">
    <name type="scientific">Candidatus Woesebacteria bacterium GW2011_GWB1_39_10</name>
    <dbReference type="NCBI Taxonomy" id="1618572"/>
    <lineage>
        <taxon>Bacteria</taxon>
        <taxon>Candidatus Woeseibacteriota</taxon>
    </lineage>
</organism>
<sequence length="132" mass="15004">MGTETVRQDPISEAMRALYFHWHIYYEKDDRVARVGFKKTPGGEDETQKRTVNQILLPSYLDDLKINQDGGAQMTEACSAIVDVLFEVSPKALEAWVEDHDEPIEFLADHNDPRIITISKLAQTKLIENGKS</sequence>
<evidence type="ECO:0000313" key="1">
    <source>
        <dbReference type="EMBL" id="KKQ92755.1"/>
    </source>
</evidence>
<name>A0A0G0LXJ2_9BACT</name>
<dbReference type="EMBL" id="LBVU01000001">
    <property type="protein sequence ID" value="KKQ92755.1"/>
    <property type="molecule type" value="Genomic_DNA"/>
</dbReference>
<protein>
    <submittedName>
        <fullName evidence="1">Uncharacterized protein</fullName>
    </submittedName>
</protein>
<gene>
    <name evidence="1" type="ORF">UT17_C0001G0134</name>
</gene>
<dbReference type="STRING" id="1618572.UT17_C0001G0134"/>